<organism evidence="6 7">
    <name type="scientific">Tomitella cavernea</name>
    <dbReference type="NCBI Taxonomy" id="1387982"/>
    <lineage>
        <taxon>Bacteria</taxon>
        <taxon>Bacillati</taxon>
        <taxon>Actinomycetota</taxon>
        <taxon>Actinomycetes</taxon>
        <taxon>Mycobacteriales</taxon>
        <taxon>Tomitella</taxon>
    </lineage>
</organism>
<dbReference type="PIRSF" id="PIRSF002741">
    <property type="entry name" value="MppA"/>
    <property type="match status" value="1"/>
</dbReference>
<keyword evidence="7" id="KW-1185">Reference proteome</keyword>
<accession>A0ABP9CZC7</accession>
<dbReference type="CDD" id="cd00995">
    <property type="entry name" value="PBP2_NikA_DppA_OppA_like"/>
    <property type="match status" value="1"/>
</dbReference>
<sequence>MFCGAALVLSGCVSTGADGGATTAMSDGAVTVGIIGDQPDGGDPADGGVLRFASYAPVRSLDPVKTQASGTTGGTELAAVYDVLVRYDAVKDEYEPRIAESLEESDDGLTWTLKLRDGITFSDGTPLDAAAVVASTERYNRLNGPDAQVFTDSVASVEAADPSTVVYTLNQPWRQFPAMLSLGHGMIVAPGAGEGADFTPIGAGPFTVKSLGQTTLELTAREDYWGGAPHLDGLSFVSIAGEKPKIDSLANGDIEMAYLRDPSYVDQATQQFPGYLHRYSLTDQIQLNSRPGRPGADERIRRAVQFALDPEAVNQRVDGGVGDPGTTIFPEWSKWHDAAQIGPAFDPDKARALVGEAKADGAATRLTYVSVQDERSKKYALTAEAMLENVGLTVDIDFVPTVTDMVRRLYVDHDYDIGYTALSLPDAAPYIRLYSALSSTSTNNSSGYRTEEMDALLAKIQQAPDEDAKRAAFAELQQQFTEHAPMVPMASGSNFVAWSPNVYGVTPTMDSVMLFDKAWIKK</sequence>
<dbReference type="Gene3D" id="3.40.190.10">
    <property type="entry name" value="Periplasmic binding protein-like II"/>
    <property type="match status" value="1"/>
</dbReference>
<dbReference type="PANTHER" id="PTHR30290:SF10">
    <property type="entry name" value="PERIPLASMIC OLIGOPEPTIDE-BINDING PROTEIN-RELATED"/>
    <property type="match status" value="1"/>
</dbReference>
<comment type="caution">
    <text evidence="6">The sequence shown here is derived from an EMBL/GenBank/DDBJ whole genome shotgun (WGS) entry which is preliminary data.</text>
</comment>
<feature type="domain" description="Solute-binding protein family 5" evidence="5">
    <location>
        <begin position="93"/>
        <end position="443"/>
    </location>
</feature>
<comment type="subcellular location">
    <subcellularLocation>
        <location evidence="1">Cell envelope</location>
    </subcellularLocation>
</comment>
<dbReference type="SUPFAM" id="SSF53850">
    <property type="entry name" value="Periplasmic binding protein-like II"/>
    <property type="match status" value="1"/>
</dbReference>
<evidence type="ECO:0000256" key="3">
    <source>
        <dbReference type="ARBA" id="ARBA00022448"/>
    </source>
</evidence>
<evidence type="ECO:0000256" key="4">
    <source>
        <dbReference type="ARBA" id="ARBA00022729"/>
    </source>
</evidence>
<dbReference type="Pfam" id="PF00496">
    <property type="entry name" value="SBP_bac_5"/>
    <property type="match status" value="1"/>
</dbReference>
<protein>
    <submittedName>
        <fullName evidence="6">ABC transporter substrate-binding protein</fullName>
    </submittedName>
</protein>
<evidence type="ECO:0000259" key="5">
    <source>
        <dbReference type="Pfam" id="PF00496"/>
    </source>
</evidence>
<gene>
    <name evidence="6" type="ORF">GCM10023353_34230</name>
</gene>
<dbReference type="EMBL" id="BAABKQ010000001">
    <property type="protein sequence ID" value="GAA4822779.1"/>
    <property type="molecule type" value="Genomic_DNA"/>
</dbReference>
<dbReference type="InterPro" id="IPR030678">
    <property type="entry name" value="Peptide/Ni-bd"/>
</dbReference>
<evidence type="ECO:0000256" key="2">
    <source>
        <dbReference type="ARBA" id="ARBA00005695"/>
    </source>
</evidence>
<dbReference type="InterPro" id="IPR039424">
    <property type="entry name" value="SBP_5"/>
</dbReference>
<dbReference type="Gene3D" id="3.10.105.10">
    <property type="entry name" value="Dipeptide-binding Protein, Domain 3"/>
    <property type="match status" value="1"/>
</dbReference>
<evidence type="ECO:0000313" key="7">
    <source>
        <dbReference type="Proteomes" id="UP001500839"/>
    </source>
</evidence>
<dbReference type="PANTHER" id="PTHR30290">
    <property type="entry name" value="PERIPLASMIC BINDING COMPONENT OF ABC TRANSPORTER"/>
    <property type="match status" value="1"/>
</dbReference>
<reference evidence="7" key="1">
    <citation type="journal article" date="2019" name="Int. J. Syst. Evol. Microbiol.">
        <title>The Global Catalogue of Microorganisms (GCM) 10K type strain sequencing project: providing services to taxonomists for standard genome sequencing and annotation.</title>
        <authorList>
            <consortium name="The Broad Institute Genomics Platform"/>
            <consortium name="The Broad Institute Genome Sequencing Center for Infectious Disease"/>
            <person name="Wu L."/>
            <person name="Ma J."/>
        </authorList>
    </citation>
    <scope>NUCLEOTIDE SEQUENCE [LARGE SCALE GENOMIC DNA]</scope>
    <source>
        <strain evidence="7">JCM 18542</strain>
    </source>
</reference>
<dbReference type="Proteomes" id="UP001500839">
    <property type="component" value="Unassembled WGS sequence"/>
</dbReference>
<evidence type="ECO:0000313" key="6">
    <source>
        <dbReference type="EMBL" id="GAA4822779.1"/>
    </source>
</evidence>
<keyword evidence="3" id="KW-0813">Transport</keyword>
<proteinExistence type="inferred from homology"/>
<comment type="similarity">
    <text evidence="2">Belongs to the bacterial solute-binding protein 5 family.</text>
</comment>
<keyword evidence="4" id="KW-0732">Signal</keyword>
<name>A0ABP9CZC7_9ACTN</name>
<evidence type="ECO:0000256" key="1">
    <source>
        <dbReference type="ARBA" id="ARBA00004196"/>
    </source>
</evidence>
<dbReference type="InterPro" id="IPR000914">
    <property type="entry name" value="SBP_5_dom"/>
</dbReference>